<dbReference type="Proteomes" id="UP000232101">
    <property type="component" value="Unassembled WGS sequence"/>
</dbReference>
<evidence type="ECO:0000313" key="2">
    <source>
        <dbReference type="Proteomes" id="UP000232101"/>
    </source>
</evidence>
<gene>
    <name evidence="1" type="ORF">CWD94_04340</name>
</gene>
<evidence type="ECO:0000313" key="1">
    <source>
        <dbReference type="EMBL" id="PJO44921.1"/>
    </source>
</evidence>
<dbReference type="EMBL" id="PHQY01000322">
    <property type="protein sequence ID" value="PJO44921.1"/>
    <property type="molecule type" value="Genomic_DNA"/>
</dbReference>
<dbReference type="AlphaFoldDB" id="A0A2M9QA15"/>
<organism evidence="1 2">
    <name type="scientific">Lysinibacillus xylanilyticus</name>
    <dbReference type="NCBI Taxonomy" id="582475"/>
    <lineage>
        <taxon>Bacteria</taxon>
        <taxon>Bacillati</taxon>
        <taxon>Bacillota</taxon>
        <taxon>Bacilli</taxon>
        <taxon>Bacillales</taxon>
        <taxon>Bacillaceae</taxon>
        <taxon>Lysinibacillus</taxon>
    </lineage>
</organism>
<proteinExistence type="predicted"/>
<sequence>MPNSQTLKNRNAEVLKNLGRPASLQEISNEITDKPSSTVRGRIYDNMDMFKRVARGVYWLTNEQAGVLLVEGNGRDLLCLTMKRWMPL</sequence>
<name>A0A2M9QA15_9BACI</name>
<accession>A0A2M9QA15</accession>
<protein>
    <submittedName>
        <fullName evidence="1">Uncharacterized protein</fullName>
    </submittedName>
</protein>
<comment type="caution">
    <text evidence="1">The sequence shown here is derived from an EMBL/GenBank/DDBJ whole genome shotgun (WGS) entry which is preliminary data.</text>
</comment>
<dbReference type="RefSeq" id="WP_100542210.1">
    <property type="nucleotide sequence ID" value="NZ_PHQY01000322.1"/>
</dbReference>
<reference evidence="1 2" key="1">
    <citation type="submission" date="2017-11" db="EMBL/GenBank/DDBJ databases">
        <title>Bacterial isolate from king chilli rhizosphere.</title>
        <authorList>
            <person name="Takhelmayum P."/>
            <person name="Sarangthem I."/>
        </authorList>
    </citation>
    <scope>NUCLEOTIDE SEQUENCE [LARGE SCALE GENOMIC DNA]</scope>
    <source>
        <strain evidence="2">t26</strain>
    </source>
</reference>